<evidence type="ECO:0000313" key="3">
    <source>
        <dbReference type="EMBL" id="CAJ1408198.1"/>
    </source>
</evidence>
<dbReference type="PROSITE" id="PS00636">
    <property type="entry name" value="DNAJ_1"/>
    <property type="match status" value="1"/>
</dbReference>
<evidence type="ECO:0000313" key="4">
    <source>
        <dbReference type="Proteomes" id="UP001178507"/>
    </source>
</evidence>
<dbReference type="AlphaFoldDB" id="A0AA36JL23"/>
<feature type="region of interest" description="Disordered" evidence="1">
    <location>
        <begin position="328"/>
        <end position="357"/>
    </location>
</feature>
<dbReference type="PROSITE" id="PS50076">
    <property type="entry name" value="DNAJ_2"/>
    <property type="match status" value="1"/>
</dbReference>
<feature type="compositionally biased region" description="Basic and acidic residues" evidence="1">
    <location>
        <begin position="334"/>
        <end position="346"/>
    </location>
</feature>
<reference evidence="3" key="1">
    <citation type="submission" date="2023-08" db="EMBL/GenBank/DDBJ databases">
        <authorList>
            <person name="Chen Y."/>
            <person name="Shah S."/>
            <person name="Dougan E. K."/>
            <person name="Thang M."/>
            <person name="Chan C."/>
        </authorList>
    </citation>
    <scope>NUCLEOTIDE SEQUENCE</scope>
</reference>
<dbReference type="Proteomes" id="UP001178507">
    <property type="component" value="Unassembled WGS sequence"/>
</dbReference>
<proteinExistence type="predicted"/>
<comment type="caution">
    <text evidence="3">The sequence shown here is derived from an EMBL/GenBank/DDBJ whole genome shotgun (WGS) entry which is preliminary data.</text>
</comment>
<feature type="domain" description="J" evidence="2">
    <location>
        <begin position="516"/>
        <end position="581"/>
    </location>
</feature>
<feature type="non-terminal residue" evidence="3">
    <location>
        <position position="1"/>
    </location>
</feature>
<dbReference type="Gene3D" id="1.10.287.110">
    <property type="entry name" value="DnaJ domain"/>
    <property type="match status" value="1"/>
</dbReference>
<dbReference type="SMART" id="SM00271">
    <property type="entry name" value="DnaJ"/>
    <property type="match status" value="1"/>
</dbReference>
<dbReference type="PANTHER" id="PTHR44094">
    <property type="entry name" value="DNAJ HEAT SHOCK N-TERMINAL DOMAIN-CONTAINING PROTEIN"/>
    <property type="match status" value="1"/>
</dbReference>
<protein>
    <recommendedName>
        <fullName evidence="2">J domain-containing protein</fullName>
    </recommendedName>
</protein>
<accession>A0AA36JL23</accession>
<name>A0AA36JL23_9DINO</name>
<dbReference type="Gene3D" id="2.60.270.50">
    <property type="match status" value="1"/>
</dbReference>
<dbReference type="EMBL" id="CAUJNA010003708">
    <property type="protein sequence ID" value="CAJ1408198.1"/>
    <property type="molecule type" value="Genomic_DNA"/>
</dbReference>
<dbReference type="Pfam" id="PF00226">
    <property type="entry name" value="DnaJ"/>
    <property type="match status" value="1"/>
</dbReference>
<dbReference type="InterPro" id="IPR001623">
    <property type="entry name" value="DnaJ_domain"/>
</dbReference>
<evidence type="ECO:0000256" key="1">
    <source>
        <dbReference type="SAM" id="MobiDB-lite"/>
    </source>
</evidence>
<dbReference type="InterPro" id="IPR036869">
    <property type="entry name" value="J_dom_sf"/>
</dbReference>
<dbReference type="SUPFAM" id="SSF46565">
    <property type="entry name" value="Chaperone J-domain"/>
    <property type="match status" value="1"/>
</dbReference>
<dbReference type="CDD" id="cd06257">
    <property type="entry name" value="DnaJ"/>
    <property type="match status" value="1"/>
</dbReference>
<sequence>MVTRRLTVNVENLTQDRCAFIFSGENFESGGWKGSRINKFVDYAQLEFECQSWWSGLSGYVVFSNADHSQLLTLAFALPITTAPCFTARCGPKLHGKDLLARVPDLGRPGSGLRREACCAWETQELTDEHVTMRLVLLPAEGTALPEELARRLAKARYCRSTLTDQAVAGPRMTLVERRLILEVDNRSEESMICDGDFFDSGSWCSKIDRLNRQEHTKLEFACDDFFSGLQGLVWFVSEKSLDTYFSVVFSNPMAGSATFNAWAGPPPAELLQEMRAAPVLDSSKEVQVPTGQGCAWSVLELGAVIHIRLIILEELASMDPLAYPPKAVPSRSPAEKPPEVAKPEEPPAAAPALSSSTAMVAVKTKEELDASSSVDKFLSSTRPRDVIDGTFSGLKVAGAGVLAGGAALIAAPVVGAKEDGVTGFFKGLATGVCGAIGLTLGGAVAGATQLARGVYNTPEAVQNAYANRRWDAEQGIWVDDFCNLREDVAKAATMETESSDEEPDDRPSRKVADTSFYDILEVKPNATPSEIKKNYYKVALKLHPDKNQDDPEASRKFQKLAQAYQVLSDPKLRERYDQNGVDAISDQALPNIDPGLFFSMLFGTEQFEKYIGKLYLAMQTDHIARDFQKDLDKHPGQEGVGRDVIGNSIEREMRWGSEKKDLHIKRQQFVREVTCATQLIARLDRWVVGRNPDGWTTSVLQETAELAQVSFGGRLLQTIGWVYECAAEQFLASCWGNFTLDGSLQSLKDSTHSTEV</sequence>
<dbReference type="InterPro" id="IPR052423">
    <property type="entry name" value="EMIR"/>
</dbReference>
<evidence type="ECO:0000259" key="2">
    <source>
        <dbReference type="PROSITE" id="PS50076"/>
    </source>
</evidence>
<dbReference type="Pfam" id="PF14308">
    <property type="entry name" value="DnaJ-X"/>
    <property type="match status" value="1"/>
</dbReference>
<gene>
    <name evidence="3" type="ORF">EVOR1521_LOCUS29697</name>
</gene>
<keyword evidence="4" id="KW-1185">Reference proteome</keyword>
<dbReference type="InterPro" id="IPR026894">
    <property type="entry name" value="DnaJ_X"/>
</dbReference>
<dbReference type="InterPro" id="IPR018253">
    <property type="entry name" value="DnaJ_domain_CS"/>
</dbReference>
<dbReference type="PANTHER" id="PTHR44094:SF8">
    <property type="entry name" value="DNAJ HEAT SHOCK N-TERMINAL DOMAIN-CONTAINING PROTEIN-RELATED"/>
    <property type="match status" value="1"/>
</dbReference>
<dbReference type="PRINTS" id="PR00625">
    <property type="entry name" value="JDOMAIN"/>
</dbReference>
<organism evidence="3 4">
    <name type="scientific">Effrenium voratum</name>
    <dbReference type="NCBI Taxonomy" id="2562239"/>
    <lineage>
        <taxon>Eukaryota</taxon>
        <taxon>Sar</taxon>
        <taxon>Alveolata</taxon>
        <taxon>Dinophyceae</taxon>
        <taxon>Suessiales</taxon>
        <taxon>Symbiodiniaceae</taxon>
        <taxon>Effrenium</taxon>
    </lineage>
</organism>